<gene>
    <name evidence="1" type="ORF">T11_12856</name>
</gene>
<protein>
    <submittedName>
        <fullName evidence="1">Uncharacterized protein</fullName>
    </submittedName>
</protein>
<proteinExistence type="predicted"/>
<comment type="caution">
    <text evidence="1">The sequence shown here is derived from an EMBL/GenBank/DDBJ whole genome shotgun (WGS) entry which is preliminary data.</text>
</comment>
<name>A0A0V1HLB9_9BILA</name>
<sequence length="130" mass="14566">MVPVSQVIISGQQAYSSRRYPGELDGRQETGHLVDSLSRRSLLGHAGAPYFEQHRKRCAMHPRGLFETLYKLGIPLLPDGERSNRSMHDLVGRTSVKAVGTKKLYFTLPDEGNGLMPSLQTWNSRILHHG</sequence>
<evidence type="ECO:0000313" key="1">
    <source>
        <dbReference type="EMBL" id="KRZ11286.1"/>
    </source>
</evidence>
<dbReference type="AlphaFoldDB" id="A0A0V1HLB9"/>
<reference evidence="1 2" key="1">
    <citation type="submission" date="2015-01" db="EMBL/GenBank/DDBJ databases">
        <title>Evolution of Trichinella species and genotypes.</title>
        <authorList>
            <person name="Korhonen P.K."/>
            <person name="Edoardo P."/>
            <person name="Giuseppe L.R."/>
            <person name="Gasser R.B."/>
        </authorList>
    </citation>
    <scope>NUCLEOTIDE SEQUENCE [LARGE SCALE GENOMIC DNA]</scope>
    <source>
        <strain evidence="1">ISS1029</strain>
    </source>
</reference>
<evidence type="ECO:0000313" key="2">
    <source>
        <dbReference type="Proteomes" id="UP000055024"/>
    </source>
</evidence>
<keyword evidence="2" id="KW-1185">Reference proteome</keyword>
<accession>A0A0V1HLB9</accession>
<organism evidence="1 2">
    <name type="scientific">Trichinella zimbabwensis</name>
    <dbReference type="NCBI Taxonomy" id="268475"/>
    <lineage>
        <taxon>Eukaryota</taxon>
        <taxon>Metazoa</taxon>
        <taxon>Ecdysozoa</taxon>
        <taxon>Nematoda</taxon>
        <taxon>Enoplea</taxon>
        <taxon>Dorylaimia</taxon>
        <taxon>Trichinellida</taxon>
        <taxon>Trichinellidae</taxon>
        <taxon>Trichinella</taxon>
    </lineage>
</organism>
<dbReference type="EMBL" id="JYDP01000051">
    <property type="protein sequence ID" value="KRZ11286.1"/>
    <property type="molecule type" value="Genomic_DNA"/>
</dbReference>
<dbReference type="Proteomes" id="UP000055024">
    <property type="component" value="Unassembled WGS sequence"/>
</dbReference>